<dbReference type="PIRSF" id="PIRSF000459">
    <property type="entry name" value="TGM_EBP42"/>
    <property type="match status" value="1"/>
</dbReference>
<dbReference type="InterPro" id="IPR008958">
    <property type="entry name" value="Transglutaminase_C"/>
</dbReference>
<evidence type="ECO:0000256" key="7">
    <source>
        <dbReference type="PIRSR" id="PIRSR000459-1"/>
    </source>
</evidence>
<keyword evidence="11" id="KW-1185">Reference proteome</keyword>
<dbReference type="Pfam" id="PF01841">
    <property type="entry name" value="Transglut_core"/>
    <property type="match status" value="1"/>
</dbReference>
<dbReference type="InterPro" id="IPR002931">
    <property type="entry name" value="Transglutaminase-like"/>
</dbReference>
<accession>A0A8C5PXP5</accession>
<dbReference type="InterPro" id="IPR013783">
    <property type="entry name" value="Ig-like_fold"/>
</dbReference>
<dbReference type="SUPFAM" id="SSF54001">
    <property type="entry name" value="Cysteine proteinases"/>
    <property type="match status" value="1"/>
</dbReference>
<dbReference type="GO" id="GO:0003810">
    <property type="term" value="F:protein-glutamine gamma-glutamyltransferase activity"/>
    <property type="evidence" value="ECO:0007669"/>
    <property type="project" value="UniProtKB-EC"/>
</dbReference>
<keyword evidence="4 8" id="KW-0106">Calcium</keyword>
<dbReference type="GO" id="GO:0046872">
    <property type="term" value="F:metal ion binding"/>
    <property type="evidence" value="ECO:0007669"/>
    <property type="project" value="UniProtKB-KW"/>
</dbReference>
<evidence type="ECO:0000259" key="9">
    <source>
        <dbReference type="SMART" id="SM00460"/>
    </source>
</evidence>
<feature type="active site" evidence="7">
    <location>
        <position position="335"/>
    </location>
</feature>
<feature type="active site" evidence="7">
    <location>
        <position position="276"/>
    </location>
</feature>
<dbReference type="AlphaFoldDB" id="A0A8C5PXP5"/>
<keyword evidence="5" id="KW-0012">Acyltransferase</keyword>
<evidence type="ECO:0000256" key="2">
    <source>
        <dbReference type="ARBA" id="ARBA00022679"/>
    </source>
</evidence>
<dbReference type="GeneTree" id="ENSGT01050000244866"/>
<name>A0A8C5PXP5_9ANUR</name>
<dbReference type="InterPro" id="IPR001102">
    <property type="entry name" value="Transglutaminase_N"/>
</dbReference>
<comment type="similarity">
    <text evidence="1">Belongs to the transglutaminase superfamily. Transglutaminase family.</text>
</comment>
<proteinExistence type="inferred from homology"/>
<keyword evidence="2" id="KW-0808">Transferase</keyword>
<comment type="cofactor">
    <cofactor evidence="8">
        <name>Ca(2+)</name>
        <dbReference type="ChEBI" id="CHEBI:29108"/>
    </cofactor>
    <text evidence="8">Binds 1 Ca(2+) ion per subunit.</text>
</comment>
<dbReference type="SUPFAM" id="SSF81296">
    <property type="entry name" value="E set domains"/>
    <property type="match status" value="1"/>
</dbReference>
<reference evidence="10" key="2">
    <citation type="submission" date="2025-09" db="UniProtKB">
        <authorList>
            <consortium name="Ensembl"/>
        </authorList>
    </citation>
    <scope>IDENTIFICATION</scope>
</reference>
<dbReference type="Pfam" id="PF00927">
    <property type="entry name" value="Transglut_C"/>
    <property type="match status" value="2"/>
</dbReference>
<feature type="active site" evidence="7">
    <location>
        <position position="358"/>
    </location>
</feature>
<protein>
    <recommendedName>
        <fullName evidence="6">protein-glutamine gamma-glutamyltransferase</fullName>
        <ecNumber evidence="6">2.3.2.13</ecNumber>
    </recommendedName>
</protein>
<dbReference type="Pfam" id="PF00868">
    <property type="entry name" value="Transglut_N"/>
    <property type="match status" value="1"/>
</dbReference>
<organism evidence="10 11">
    <name type="scientific">Leptobrachium leishanense</name>
    <name type="common">Leishan spiny toad</name>
    <dbReference type="NCBI Taxonomy" id="445787"/>
    <lineage>
        <taxon>Eukaryota</taxon>
        <taxon>Metazoa</taxon>
        <taxon>Chordata</taxon>
        <taxon>Craniata</taxon>
        <taxon>Vertebrata</taxon>
        <taxon>Euteleostomi</taxon>
        <taxon>Amphibia</taxon>
        <taxon>Batrachia</taxon>
        <taxon>Anura</taxon>
        <taxon>Pelobatoidea</taxon>
        <taxon>Megophryidae</taxon>
        <taxon>Leptobrachium</taxon>
    </lineage>
</organism>
<dbReference type="SMART" id="SM00460">
    <property type="entry name" value="TGc"/>
    <property type="match status" value="1"/>
</dbReference>
<feature type="binding site" evidence="8">
    <location>
        <position position="448"/>
    </location>
    <ligand>
        <name>Ca(2+)</name>
        <dbReference type="ChEBI" id="CHEBI:29108"/>
    </ligand>
</feature>
<evidence type="ECO:0000256" key="6">
    <source>
        <dbReference type="ARBA" id="ARBA00024222"/>
    </source>
</evidence>
<evidence type="ECO:0000256" key="1">
    <source>
        <dbReference type="ARBA" id="ARBA00005968"/>
    </source>
</evidence>
<dbReference type="InterPro" id="IPR014756">
    <property type="entry name" value="Ig_E-set"/>
</dbReference>
<feature type="binding site" evidence="8">
    <location>
        <position position="398"/>
    </location>
    <ligand>
        <name>Ca(2+)</name>
        <dbReference type="ChEBI" id="CHEBI:29108"/>
    </ligand>
</feature>
<dbReference type="InterPro" id="IPR036985">
    <property type="entry name" value="Transglutaminase-like_sf"/>
</dbReference>
<evidence type="ECO:0000256" key="8">
    <source>
        <dbReference type="PIRSR" id="PIRSR000459-2"/>
    </source>
</evidence>
<dbReference type="InterPro" id="IPR050779">
    <property type="entry name" value="Transglutaminase"/>
</dbReference>
<dbReference type="PANTHER" id="PTHR11590">
    <property type="entry name" value="PROTEIN-GLUTAMINE GAMMA-GLUTAMYLTRANSFERASE"/>
    <property type="match status" value="1"/>
</dbReference>
<feature type="binding site" evidence="8">
    <location>
        <position position="400"/>
    </location>
    <ligand>
        <name>Ca(2+)</name>
        <dbReference type="ChEBI" id="CHEBI:29108"/>
    </ligand>
</feature>
<dbReference type="InterPro" id="IPR036238">
    <property type="entry name" value="Transglutaminase_C_sf"/>
</dbReference>
<dbReference type="OrthoDB" id="437511at2759"/>
<keyword evidence="3 8" id="KW-0479">Metal-binding</keyword>
<sequence>MAQGFLKNIDLLPKTNNSAHRTNEIDIKRLIVRRGQPFKIHLDFKNVINDMYCENMWFSIEAGSHHLQKSGKRKTFALTRKQEKSDWSASVISKSGKSMDVSVFIPPDAIIGLHVLKLQTSTQRQNDDLLLGNLIILFNPWCPDDAVFLNNEEERQEYVMNENGVVYVGNTNWISQRAWSYGQFDDNVIDICLQLLDRSLSCLADPLTDYTKRNDPVYISRIISAMINSNDDKGVITGRWNGEYTDGTSPLHWTGSTVILHQWYSSNFRPVKYGQCWVFAALLCTVMRCLGIPTRVVTNFDSAHDTDANLHIDKYIDMKGNSIESRNKDSIWNFHVWNESWMQRRDLPDGYGGWQALDATPQELSGGIFCCGPTSVKAVKEGDIHLDYDGPFVYAEVNADVISWVVNPNTSEKEQFYQDSNGVGRFISTKSVGSYKRMDVTNHYKYEEGTDMERKVFKKVVARINSKYSGKEKNYSDKHLQNPPLKNIGLDLKLKVVDSAVFGQDINLTLVGSNQSPEEKKLQLNFTVQALQTNGMETGLVMQETTDLELKSKTNITAPFTIPYSTYRKYVSDSNLFKVTIVGELLDDTHEKLLVERKVTLDTPSFDIEVDNTVKYYKPFSFRILFKNTLLEDLNDSVMTIGGSGLVSGTIRTELGTIRSGGTIRVKLELTPFKLGNRTLQVLITCDKIKTINGFKNITVVA</sequence>
<dbReference type="InterPro" id="IPR038765">
    <property type="entry name" value="Papain-like_cys_pep_sf"/>
</dbReference>
<dbReference type="SUPFAM" id="SSF49309">
    <property type="entry name" value="Transglutaminase, two C-terminal domains"/>
    <property type="match status" value="2"/>
</dbReference>
<evidence type="ECO:0000256" key="4">
    <source>
        <dbReference type="ARBA" id="ARBA00022837"/>
    </source>
</evidence>
<dbReference type="FunFam" id="3.90.260.10:FF:000001">
    <property type="entry name" value="Protein-glutamine gamma-glutamyltransferase 2"/>
    <property type="match status" value="1"/>
</dbReference>
<dbReference type="EC" id="2.3.2.13" evidence="6"/>
<dbReference type="PANTHER" id="PTHR11590:SF38">
    <property type="entry name" value="PROTEIN-GLUTAMINE GAMMA-GLUTAMYLTRANSFERASE 5"/>
    <property type="match status" value="1"/>
</dbReference>
<dbReference type="Proteomes" id="UP000694569">
    <property type="component" value="Unplaced"/>
</dbReference>
<feature type="binding site" evidence="8">
    <location>
        <position position="453"/>
    </location>
    <ligand>
        <name>Ca(2+)</name>
        <dbReference type="ChEBI" id="CHEBI:29108"/>
    </ligand>
</feature>
<evidence type="ECO:0000256" key="5">
    <source>
        <dbReference type="ARBA" id="ARBA00023315"/>
    </source>
</evidence>
<reference evidence="10" key="1">
    <citation type="submission" date="2025-08" db="UniProtKB">
        <authorList>
            <consortium name="Ensembl"/>
        </authorList>
    </citation>
    <scope>IDENTIFICATION</scope>
</reference>
<evidence type="ECO:0000313" key="10">
    <source>
        <dbReference type="Ensembl" id="ENSLLEP00000029423.1"/>
    </source>
</evidence>
<dbReference type="Ensembl" id="ENSLLET00000030561.1">
    <property type="protein sequence ID" value="ENSLLEP00000029423.1"/>
    <property type="gene ID" value="ENSLLEG00000018654.1"/>
</dbReference>
<evidence type="ECO:0000256" key="3">
    <source>
        <dbReference type="ARBA" id="ARBA00022723"/>
    </source>
</evidence>
<feature type="domain" description="Transglutaminase-like" evidence="9">
    <location>
        <begin position="268"/>
        <end position="361"/>
    </location>
</feature>
<dbReference type="Gene3D" id="3.90.260.10">
    <property type="entry name" value="Transglutaminase-like"/>
    <property type="match status" value="1"/>
</dbReference>
<dbReference type="FunFam" id="2.60.40.10:FF:000090">
    <property type="entry name" value="Protein-glutamine gamma-glutamyltransferase 2"/>
    <property type="match status" value="1"/>
</dbReference>
<dbReference type="Gene3D" id="2.60.40.10">
    <property type="entry name" value="Immunoglobulins"/>
    <property type="match status" value="3"/>
</dbReference>
<dbReference type="InterPro" id="IPR023608">
    <property type="entry name" value="Transglutaminase_animal"/>
</dbReference>
<evidence type="ECO:0000313" key="11">
    <source>
        <dbReference type="Proteomes" id="UP000694569"/>
    </source>
</evidence>